<evidence type="ECO:0000313" key="2">
    <source>
        <dbReference type="EMBL" id="PKU65698.1"/>
    </source>
</evidence>
<protein>
    <recommendedName>
        <fullName evidence="4">Secreted protein</fullName>
    </recommendedName>
</protein>
<feature type="chain" id="PRO_5014112590" description="Secreted protein" evidence="1">
    <location>
        <begin position="19"/>
        <end position="76"/>
    </location>
</feature>
<feature type="signal peptide" evidence="1">
    <location>
        <begin position="1"/>
        <end position="18"/>
    </location>
</feature>
<dbReference type="Proteomes" id="UP000233837">
    <property type="component" value="Unassembled WGS sequence"/>
</dbReference>
<gene>
    <name evidence="2" type="ORF">MA16_Dca009735</name>
</gene>
<keyword evidence="3" id="KW-1185">Reference proteome</keyword>
<reference evidence="2 3" key="1">
    <citation type="journal article" date="2016" name="Sci. Rep.">
        <title>The Dendrobium catenatum Lindl. genome sequence provides insights into polysaccharide synthase, floral development and adaptive evolution.</title>
        <authorList>
            <person name="Zhang G.Q."/>
            <person name="Xu Q."/>
            <person name="Bian C."/>
            <person name="Tsai W.C."/>
            <person name="Yeh C.M."/>
            <person name="Liu K.W."/>
            <person name="Yoshida K."/>
            <person name="Zhang L.S."/>
            <person name="Chang S.B."/>
            <person name="Chen F."/>
            <person name="Shi Y."/>
            <person name="Su Y.Y."/>
            <person name="Zhang Y.Q."/>
            <person name="Chen L.J."/>
            <person name="Yin Y."/>
            <person name="Lin M."/>
            <person name="Huang H."/>
            <person name="Deng H."/>
            <person name="Wang Z.W."/>
            <person name="Zhu S.L."/>
            <person name="Zhao X."/>
            <person name="Deng C."/>
            <person name="Niu S.C."/>
            <person name="Huang J."/>
            <person name="Wang M."/>
            <person name="Liu G.H."/>
            <person name="Yang H.J."/>
            <person name="Xiao X.J."/>
            <person name="Hsiao Y.Y."/>
            <person name="Wu W.L."/>
            <person name="Chen Y.Y."/>
            <person name="Mitsuda N."/>
            <person name="Ohme-Takagi M."/>
            <person name="Luo Y.B."/>
            <person name="Van de Peer Y."/>
            <person name="Liu Z.J."/>
        </authorList>
    </citation>
    <scope>NUCLEOTIDE SEQUENCE [LARGE SCALE GENOMIC DNA]</scope>
    <source>
        <tissue evidence="2">The whole plant</tissue>
    </source>
</reference>
<proteinExistence type="predicted"/>
<evidence type="ECO:0000256" key="1">
    <source>
        <dbReference type="SAM" id="SignalP"/>
    </source>
</evidence>
<organism evidence="2 3">
    <name type="scientific">Dendrobium catenatum</name>
    <dbReference type="NCBI Taxonomy" id="906689"/>
    <lineage>
        <taxon>Eukaryota</taxon>
        <taxon>Viridiplantae</taxon>
        <taxon>Streptophyta</taxon>
        <taxon>Embryophyta</taxon>
        <taxon>Tracheophyta</taxon>
        <taxon>Spermatophyta</taxon>
        <taxon>Magnoliopsida</taxon>
        <taxon>Liliopsida</taxon>
        <taxon>Asparagales</taxon>
        <taxon>Orchidaceae</taxon>
        <taxon>Epidendroideae</taxon>
        <taxon>Malaxideae</taxon>
        <taxon>Dendrobiinae</taxon>
        <taxon>Dendrobium</taxon>
    </lineage>
</organism>
<evidence type="ECO:0008006" key="4">
    <source>
        <dbReference type="Google" id="ProtNLM"/>
    </source>
</evidence>
<dbReference type="EMBL" id="KZ503318">
    <property type="protein sequence ID" value="PKU65698.1"/>
    <property type="molecule type" value="Genomic_DNA"/>
</dbReference>
<dbReference type="AlphaFoldDB" id="A0A2I0VQL8"/>
<reference evidence="2 3" key="2">
    <citation type="journal article" date="2017" name="Nature">
        <title>The Apostasia genome and the evolution of orchids.</title>
        <authorList>
            <person name="Zhang G.Q."/>
            <person name="Liu K.W."/>
            <person name="Li Z."/>
            <person name="Lohaus R."/>
            <person name="Hsiao Y.Y."/>
            <person name="Niu S.C."/>
            <person name="Wang J.Y."/>
            <person name="Lin Y.C."/>
            <person name="Xu Q."/>
            <person name="Chen L.J."/>
            <person name="Yoshida K."/>
            <person name="Fujiwara S."/>
            <person name="Wang Z.W."/>
            <person name="Zhang Y.Q."/>
            <person name="Mitsuda N."/>
            <person name="Wang M."/>
            <person name="Liu G.H."/>
            <person name="Pecoraro L."/>
            <person name="Huang H.X."/>
            <person name="Xiao X.J."/>
            <person name="Lin M."/>
            <person name="Wu X.Y."/>
            <person name="Wu W.L."/>
            <person name="Chen Y.Y."/>
            <person name="Chang S.B."/>
            <person name="Sakamoto S."/>
            <person name="Ohme-Takagi M."/>
            <person name="Yagi M."/>
            <person name="Zeng S.J."/>
            <person name="Shen C.Y."/>
            <person name="Yeh C.M."/>
            <person name="Luo Y.B."/>
            <person name="Tsai W.C."/>
            <person name="Van de Peer Y."/>
            <person name="Liu Z.J."/>
        </authorList>
    </citation>
    <scope>NUCLEOTIDE SEQUENCE [LARGE SCALE GENOMIC DNA]</scope>
    <source>
        <tissue evidence="2">The whole plant</tissue>
    </source>
</reference>
<name>A0A2I0VQL8_9ASPA</name>
<sequence>MTLFCISFIAAVLKPVLKDTFCTGYNRCNIFHSIKTARIRHALIPRKNSSSSVAAPRAIPKECQRVLDSRRSSGGL</sequence>
<accession>A0A2I0VQL8</accession>
<evidence type="ECO:0000313" key="3">
    <source>
        <dbReference type="Proteomes" id="UP000233837"/>
    </source>
</evidence>
<keyword evidence="1" id="KW-0732">Signal</keyword>